<evidence type="ECO:0000313" key="3">
    <source>
        <dbReference type="Proteomes" id="UP001161247"/>
    </source>
</evidence>
<feature type="compositionally biased region" description="Low complexity" evidence="1">
    <location>
        <begin position="83"/>
        <end position="101"/>
    </location>
</feature>
<name>A0AAV1DHH8_OLDCO</name>
<reference evidence="2" key="1">
    <citation type="submission" date="2023-03" db="EMBL/GenBank/DDBJ databases">
        <authorList>
            <person name="Julca I."/>
        </authorList>
    </citation>
    <scope>NUCLEOTIDE SEQUENCE</scope>
</reference>
<organism evidence="2 3">
    <name type="scientific">Oldenlandia corymbosa var. corymbosa</name>
    <dbReference type="NCBI Taxonomy" id="529605"/>
    <lineage>
        <taxon>Eukaryota</taxon>
        <taxon>Viridiplantae</taxon>
        <taxon>Streptophyta</taxon>
        <taxon>Embryophyta</taxon>
        <taxon>Tracheophyta</taxon>
        <taxon>Spermatophyta</taxon>
        <taxon>Magnoliopsida</taxon>
        <taxon>eudicotyledons</taxon>
        <taxon>Gunneridae</taxon>
        <taxon>Pentapetalae</taxon>
        <taxon>asterids</taxon>
        <taxon>lamiids</taxon>
        <taxon>Gentianales</taxon>
        <taxon>Rubiaceae</taxon>
        <taxon>Rubioideae</taxon>
        <taxon>Spermacoceae</taxon>
        <taxon>Hedyotis-Oldenlandia complex</taxon>
        <taxon>Oldenlandia</taxon>
    </lineage>
</organism>
<sequence>MLLNQWLPDSTRNYQAEMTDLYACNLCRLSICIASTYEQTTGGFLCVKVLDSEATAHVFEMEDIEELNLRIGLNPPLLPTLHPPGSSSGSPSGSSYGSSSS</sequence>
<accession>A0AAV1DHH8</accession>
<keyword evidence="3" id="KW-1185">Reference proteome</keyword>
<dbReference type="AlphaFoldDB" id="A0AAV1DHH8"/>
<dbReference type="Proteomes" id="UP001161247">
    <property type="component" value="Chromosome 5"/>
</dbReference>
<dbReference type="EMBL" id="OX459122">
    <property type="protein sequence ID" value="CAI9107195.1"/>
    <property type="molecule type" value="Genomic_DNA"/>
</dbReference>
<proteinExistence type="predicted"/>
<feature type="region of interest" description="Disordered" evidence="1">
    <location>
        <begin position="80"/>
        <end position="101"/>
    </location>
</feature>
<evidence type="ECO:0000256" key="1">
    <source>
        <dbReference type="SAM" id="MobiDB-lite"/>
    </source>
</evidence>
<protein>
    <submittedName>
        <fullName evidence="2">OLC1v1006500C1</fullName>
    </submittedName>
</protein>
<evidence type="ECO:0000313" key="2">
    <source>
        <dbReference type="EMBL" id="CAI9107195.1"/>
    </source>
</evidence>
<gene>
    <name evidence="2" type="ORF">OLC1_LOCUS15564</name>
</gene>